<dbReference type="AlphaFoldDB" id="D7MXJ8"/>
<dbReference type="HOGENOM" id="CLU_053767_2_0_1"/>
<dbReference type="Proteomes" id="UP000008694">
    <property type="component" value="Unassembled WGS sequence"/>
</dbReference>
<keyword evidence="2" id="KW-1185">Reference proteome</keyword>
<dbReference type="NCBIfam" id="TIGR01572">
    <property type="entry name" value="A_thl_para_3677"/>
    <property type="match status" value="1"/>
</dbReference>
<dbReference type="Gramene" id="scaffold_44600001.1">
    <property type="protein sequence ID" value="scaffold_44600001.1"/>
    <property type="gene ID" value="scaffold_44600001.1"/>
</dbReference>
<gene>
    <name evidence="1" type="ORF">ARALYDRAFT_920673</name>
</gene>
<dbReference type="EMBL" id="GL349018">
    <property type="protein sequence ID" value="EFH38730.1"/>
    <property type="molecule type" value="Genomic_DNA"/>
</dbReference>
<protein>
    <submittedName>
        <fullName evidence="1">Uncharacterized protein</fullName>
    </submittedName>
</protein>
<organism evidence="2">
    <name type="scientific">Arabidopsis lyrata subsp. lyrata</name>
    <name type="common">Lyre-leaved rock-cress</name>
    <dbReference type="NCBI Taxonomy" id="81972"/>
    <lineage>
        <taxon>Eukaryota</taxon>
        <taxon>Viridiplantae</taxon>
        <taxon>Streptophyta</taxon>
        <taxon>Embryophyta</taxon>
        <taxon>Tracheophyta</taxon>
        <taxon>Spermatophyta</taxon>
        <taxon>Magnoliopsida</taxon>
        <taxon>eudicotyledons</taxon>
        <taxon>Gunneridae</taxon>
        <taxon>Pentapetalae</taxon>
        <taxon>rosids</taxon>
        <taxon>malvids</taxon>
        <taxon>Brassicales</taxon>
        <taxon>Brassicaceae</taxon>
        <taxon>Camelineae</taxon>
        <taxon>Arabidopsis</taxon>
    </lineage>
</organism>
<evidence type="ECO:0000313" key="1">
    <source>
        <dbReference type="EMBL" id="EFH38730.1"/>
    </source>
</evidence>
<dbReference type="InterPro" id="IPR006462">
    <property type="entry name" value="MS5"/>
</dbReference>
<name>D7MXJ8_ARALL</name>
<evidence type="ECO:0000313" key="2">
    <source>
        <dbReference type="Proteomes" id="UP000008694"/>
    </source>
</evidence>
<dbReference type="PANTHER" id="PTHR31260:SF74">
    <property type="entry name" value="(RAPE) HYPOTHETICAL PROTEIN"/>
    <property type="match status" value="1"/>
</dbReference>
<accession>D7MXJ8</accession>
<dbReference type="Pfam" id="PF04776">
    <property type="entry name" value="protein_MS5"/>
    <property type="match status" value="1"/>
</dbReference>
<proteinExistence type="predicted"/>
<sequence length="270" mass="31523">MDVVAISEFGRLEIARSSTSRLRMKKLRAWLKKNHQLAYGFDFGCSSSEFKIVRPRLRDDYDHLTLYARLGLYCYNFHKGTSLKFVRWEKYNTLFTCDLDYYITLEAMDPASNCVFSFKFCSRSSLFKGNKPVDDYWDRDEEIVPFYTGEMPKWLSDEALTSDNKKYYVVQESELHENEWLHLFIEIAFYSKAKTNPELVEINKVVVETKEDYISEAREKLHAENAIFYISYKYTGVSSSGLAGDHKAIIRKTMDGITEHMSLEVASEHG</sequence>
<dbReference type="PANTHER" id="PTHR31260">
    <property type="entry name" value="CYSTATIN/MONELLIN SUPERFAMILY PROTEIN"/>
    <property type="match status" value="1"/>
</dbReference>
<reference evidence="2" key="1">
    <citation type="journal article" date="2011" name="Nat. Genet.">
        <title>The Arabidopsis lyrata genome sequence and the basis of rapid genome size change.</title>
        <authorList>
            <person name="Hu T.T."/>
            <person name="Pattyn P."/>
            <person name="Bakker E.G."/>
            <person name="Cao J."/>
            <person name="Cheng J.-F."/>
            <person name="Clark R.M."/>
            <person name="Fahlgren N."/>
            <person name="Fawcett J.A."/>
            <person name="Grimwood J."/>
            <person name="Gundlach H."/>
            <person name="Haberer G."/>
            <person name="Hollister J.D."/>
            <person name="Ossowski S."/>
            <person name="Ottilar R.P."/>
            <person name="Salamov A.A."/>
            <person name="Schneeberger K."/>
            <person name="Spannagl M."/>
            <person name="Wang X."/>
            <person name="Yang L."/>
            <person name="Nasrallah M.E."/>
            <person name="Bergelson J."/>
            <person name="Carrington J.C."/>
            <person name="Gaut B.S."/>
            <person name="Schmutz J."/>
            <person name="Mayer K.F.X."/>
            <person name="Van de Peer Y."/>
            <person name="Grigoriev I.V."/>
            <person name="Nordborg M."/>
            <person name="Weigel D."/>
            <person name="Guo Y.-L."/>
        </authorList>
    </citation>
    <scope>NUCLEOTIDE SEQUENCE [LARGE SCALE GENOMIC DNA]</scope>
    <source>
        <strain evidence="2">cv. MN47</strain>
    </source>
</reference>